<organism evidence="1 2">
    <name type="scientific">Cylindrotheca closterium</name>
    <dbReference type="NCBI Taxonomy" id="2856"/>
    <lineage>
        <taxon>Eukaryota</taxon>
        <taxon>Sar</taxon>
        <taxon>Stramenopiles</taxon>
        <taxon>Ochrophyta</taxon>
        <taxon>Bacillariophyta</taxon>
        <taxon>Bacillariophyceae</taxon>
        <taxon>Bacillariophycidae</taxon>
        <taxon>Bacillariales</taxon>
        <taxon>Bacillariaceae</taxon>
        <taxon>Cylindrotheca</taxon>
    </lineage>
</organism>
<evidence type="ECO:0000313" key="2">
    <source>
        <dbReference type="Proteomes" id="UP001295423"/>
    </source>
</evidence>
<evidence type="ECO:0000313" key="1">
    <source>
        <dbReference type="EMBL" id="CAJ1945079.1"/>
    </source>
</evidence>
<reference evidence="1" key="1">
    <citation type="submission" date="2023-08" db="EMBL/GenBank/DDBJ databases">
        <authorList>
            <person name="Audoor S."/>
            <person name="Bilcke G."/>
        </authorList>
    </citation>
    <scope>NUCLEOTIDE SEQUENCE</scope>
</reference>
<comment type="caution">
    <text evidence="1">The sequence shown here is derived from an EMBL/GenBank/DDBJ whole genome shotgun (WGS) entry which is preliminary data.</text>
</comment>
<keyword evidence="2" id="KW-1185">Reference proteome</keyword>
<dbReference type="EMBL" id="CAKOGP040001335">
    <property type="protein sequence ID" value="CAJ1945079.1"/>
    <property type="molecule type" value="Genomic_DNA"/>
</dbReference>
<accession>A0AAD2CVT8</accession>
<dbReference type="AlphaFoldDB" id="A0AAD2CVT8"/>
<dbReference type="Proteomes" id="UP001295423">
    <property type="component" value="Unassembled WGS sequence"/>
</dbReference>
<sequence length="148" mass="17239">MNLKSNHNTNRYIRDTPALKTPRFEIPPIVNETAKKSLFFASKYEGTEGYFGELKKHRFLISPPGNGLDTHSTWEALLCGCVPIVPHSALDPVYEDLPVWLVNSWDEVTDASVKEKEEYFKKNANTYKWEKLYRSYWEERIYDGLCTV</sequence>
<name>A0AAD2CVT8_9STRA</name>
<evidence type="ECO:0008006" key="3">
    <source>
        <dbReference type="Google" id="ProtNLM"/>
    </source>
</evidence>
<gene>
    <name evidence="1" type="ORF">CYCCA115_LOCUS9223</name>
</gene>
<protein>
    <recommendedName>
        <fullName evidence="3">Exostosin GT47 domain-containing protein</fullName>
    </recommendedName>
</protein>
<proteinExistence type="predicted"/>